<dbReference type="InterPro" id="IPR003439">
    <property type="entry name" value="ABC_transporter-like_ATP-bd"/>
</dbReference>
<dbReference type="InterPro" id="IPR012340">
    <property type="entry name" value="NA-bd_OB-fold"/>
</dbReference>
<dbReference type="Gene3D" id="2.40.50.140">
    <property type="entry name" value="Nucleic acid-binding proteins"/>
    <property type="match status" value="1"/>
</dbReference>
<dbReference type="InterPro" id="IPR017871">
    <property type="entry name" value="ABC_transporter-like_CS"/>
</dbReference>
<comment type="subcellular location">
    <subcellularLocation>
        <location evidence="1">Cell inner membrane</location>
        <topology evidence="1">Peripheral membrane protein</topology>
    </subcellularLocation>
</comment>
<dbReference type="InterPro" id="IPR040582">
    <property type="entry name" value="OB_MalK-like"/>
</dbReference>
<dbReference type="InterPro" id="IPR003593">
    <property type="entry name" value="AAA+_ATPase"/>
</dbReference>
<organism evidence="8 9">
    <name type="scientific">Rhizobium bangladeshense</name>
    <dbReference type="NCBI Taxonomy" id="1138189"/>
    <lineage>
        <taxon>Bacteria</taxon>
        <taxon>Pseudomonadati</taxon>
        <taxon>Pseudomonadota</taxon>
        <taxon>Alphaproteobacteria</taxon>
        <taxon>Hyphomicrobiales</taxon>
        <taxon>Rhizobiaceae</taxon>
        <taxon>Rhizobium/Agrobacterium group</taxon>
        <taxon>Rhizobium</taxon>
    </lineage>
</organism>
<evidence type="ECO:0000256" key="6">
    <source>
        <dbReference type="ARBA" id="ARBA00022840"/>
    </source>
</evidence>
<reference evidence="8 9" key="1">
    <citation type="submission" date="2020-06" db="EMBL/GenBank/DDBJ databases">
        <title>Global-level population genomics: horizontal gene transfer, symbiosis and evolution in Rhizobia.</title>
        <authorList>
            <person name="Gai Y."/>
        </authorList>
    </citation>
    <scope>NUCLEOTIDE SEQUENCE [LARGE SCALE GENOMIC DNA]</scope>
    <source>
        <strain evidence="8 9">PLR6_1b</strain>
    </source>
</reference>
<evidence type="ECO:0000256" key="5">
    <source>
        <dbReference type="ARBA" id="ARBA00022741"/>
    </source>
</evidence>
<dbReference type="RefSeq" id="WP_221095430.1">
    <property type="nucleotide sequence ID" value="NZ_JABDWX010000014.1"/>
</dbReference>
<dbReference type="PROSITE" id="PS50893">
    <property type="entry name" value="ABC_TRANSPORTER_2"/>
    <property type="match status" value="1"/>
</dbReference>
<evidence type="ECO:0000256" key="1">
    <source>
        <dbReference type="ARBA" id="ARBA00004417"/>
    </source>
</evidence>
<evidence type="ECO:0000313" key="9">
    <source>
        <dbReference type="Proteomes" id="UP000720124"/>
    </source>
</evidence>
<evidence type="ECO:0000313" key="8">
    <source>
        <dbReference type="EMBL" id="MBY3593634.1"/>
    </source>
</evidence>
<protein>
    <submittedName>
        <fullName evidence="8">ABC transporter ATP-binding protein</fullName>
    </submittedName>
</protein>
<keyword evidence="4" id="KW-0472">Membrane</keyword>
<comment type="caution">
    <text evidence="8">The sequence shown here is derived from an EMBL/GenBank/DDBJ whole genome shotgun (WGS) entry which is preliminary data.</text>
</comment>
<dbReference type="SUPFAM" id="SSF50331">
    <property type="entry name" value="MOP-like"/>
    <property type="match status" value="1"/>
</dbReference>
<dbReference type="NCBIfam" id="NF008653">
    <property type="entry name" value="PRK11650.1"/>
    <property type="match status" value="1"/>
</dbReference>
<keyword evidence="4" id="KW-0997">Cell inner membrane</keyword>
<evidence type="ECO:0000256" key="4">
    <source>
        <dbReference type="ARBA" id="ARBA00022519"/>
    </source>
</evidence>
<dbReference type="Gene3D" id="2.40.50.100">
    <property type="match status" value="1"/>
</dbReference>
<keyword evidence="9" id="KW-1185">Reference proteome</keyword>
<dbReference type="Pfam" id="PF00005">
    <property type="entry name" value="ABC_tran"/>
    <property type="match status" value="1"/>
</dbReference>
<dbReference type="PROSITE" id="PS00211">
    <property type="entry name" value="ABC_TRANSPORTER_1"/>
    <property type="match status" value="1"/>
</dbReference>
<dbReference type="SMART" id="SM00382">
    <property type="entry name" value="AAA"/>
    <property type="match status" value="1"/>
</dbReference>
<dbReference type="Proteomes" id="UP000720124">
    <property type="component" value="Unassembled WGS sequence"/>
</dbReference>
<keyword evidence="6 8" id="KW-0067">ATP-binding</keyword>
<keyword evidence="4" id="KW-1003">Cell membrane</keyword>
<proteinExistence type="inferred from homology"/>
<dbReference type="GO" id="GO:0005524">
    <property type="term" value="F:ATP binding"/>
    <property type="evidence" value="ECO:0007669"/>
    <property type="project" value="UniProtKB-KW"/>
</dbReference>
<dbReference type="PANTHER" id="PTHR43875:SF10">
    <property type="entry name" value="BLL2173 PROTEIN"/>
    <property type="match status" value="1"/>
</dbReference>
<evidence type="ECO:0000259" key="7">
    <source>
        <dbReference type="PROSITE" id="PS50893"/>
    </source>
</evidence>
<dbReference type="InterPro" id="IPR027417">
    <property type="entry name" value="P-loop_NTPase"/>
</dbReference>
<comment type="similarity">
    <text evidence="2">Belongs to the ABC transporter superfamily.</text>
</comment>
<dbReference type="InterPro" id="IPR047641">
    <property type="entry name" value="ABC_transpr_MalK/UgpC-like"/>
</dbReference>
<name>A0ABS7LR63_9HYPH</name>
<dbReference type="Pfam" id="PF17912">
    <property type="entry name" value="OB_MalK"/>
    <property type="match status" value="1"/>
</dbReference>
<gene>
    <name evidence="8" type="ORF">HJA87_27670</name>
</gene>
<dbReference type="EMBL" id="JABTXI010000013">
    <property type="protein sequence ID" value="MBY3593634.1"/>
    <property type="molecule type" value="Genomic_DNA"/>
</dbReference>
<sequence>MTTQIELRGVNKYYGAFHALKNIDLSIAKGTFVALVGPSGCGKSTLLRSLAGLESISTGDLRIAGELMNRVPPRKRDVAMVFQSYALYPHMTVEENLTYSLRIRGVAKAEAKKAAEEVAATTGLSHLLKRYPRELSGGQRQRVAMSRAIIRHPKAFLFDEPLSNLDAALRVHMRKEIRALHDRLNATFVYVTHDQVEAMTMADHVVVMRDGVIEQQGAPLDLYDRPANRFVAGFIGSPAMNFIPAIVAEDGKSLILDFGAVKQRLTLNRDIEPGRKLVAGVRPEHIGVVEAGQGSFNVPIAFVESTGSSTFIVAATEPELTIVESRRDRVKAGEMIGLSIDPAQIHLFDASTDRLI</sequence>
<dbReference type="SUPFAM" id="SSF52540">
    <property type="entry name" value="P-loop containing nucleoside triphosphate hydrolases"/>
    <property type="match status" value="1"/>
</dbReference>
<evidence type="ECO:0000256" key="3">
    <source>
        <dbReference type="ARBA" id="ARBA00022448"/>
    </source>
</evidence>
<keyword evidence="5" id="KW-0547">Nucleotide-binding</keyword>
<dbReference type="PANTHER" id="PTHR43875">
    <property type="entry name" value="MALTODEXTRIN IMPORT ATP-BINDING PROTEIN MSMX"/>
    <property type="match status" value="1"/>
</dbReference>
<evidence type="ECO:0000256" key="2">
    <source>
        <dbReference type="ARBA" id="ARBA00005417"/>
    </source>
</evidence>
<dbReference type="Gene3D" id="3.40.50.300">
    <property type="entry name" value="P-loop containing nucleotide triphosphate hydrolases"/>
    <property type="match status" value="1"/>
</dbReference>
<dbReference type="InterPro" id="IPR008995">
    <property type="entry name" value="Mo/tungstate-bd_C_term_dom"/>
</dbReference>
<keyword evidence="3" id="KW-0813">Transport</keyword>
<feature type="domain" description="ABC transporter" evidence="7">
    <location>
        <begin position="5"/>
        <end position="235"/>
    </location>
</feature>
<accession>A0ABS7LR63</accession>